<sequence length="364" mass="38946">MLSSTGFFKKTLVSIAPSIITISLAILASALLLLLTGQDPVEAFQTLFWGAFGSTHRIAETLVKATPLMIMALGTSIAFKSQLWNIGGDGQFTLGAIFAMTVALNFSALPNMLLLPLSFVAAFLGGALWGGLAGVFRAKFNANEVITTLMLNYVAVHLLSWVVRGPLIDPKGHGFPQTPLLDEALKLPILLSGTRLHLGIIIGVLIILAGYLFWRSTLGFRIRLMGEGHHVARYSGIEISPTIVLIMVISAGLAGVAGWTEVFGIHYRLMDDITAGYGSLAIVVALLGNLNPLGIGISSFFFAALIVGGSTMQRMVGVPFSLVSVIQGLVIIFVISRVIYTQWRDRRDGSINPGVSNKSTGRSY</sequence>
<feature type="transmembrane region" description="Helical" evidence="6">
    <location>
        <begin position="145"/>
        <end position="163"/>
    </location>
</feature>
<dbReference type="CDD" id="cd06580">
    <property type="entry name" value="TM_PBP1_transp_TpRbsC_like"/>
    <property type="match status" value="1"/>
</dbReference>
<reference evidence="8" key="1">
    <citation type="submission" date="2016-11" db="EMBL/GenBank/DDBJ databases">
        <authorList>
            <person name="Varghese N."/>
            <person name="Submissions S."/>
        </authorList>
    </citation>
    <scope>NUCLEOTIDE SEQUENCE [LARGE SCALE GENOMIC DNA]</scope>
    <source>
        <strain evidence="8">DSM 10349</strain>
    </source>
</reference>
<proteinExistence type="predicted"/>
<comment type="subcellular location">
    <subcellularLocation>
        <location evidence="1">Cell membrane</location>
        <topology evidence="1">Multi-pass membrane protein</topology>
    </subcellularLocation>
</comment>
<evidence type="ECO:0000256" key="1">
    <source>
        <dbReference type="ARBA" id="ARBA00004651"/>
    </source>
</evidence>
<evidence type="ECO:0000256" key="2">
    <source>
        <dbReference type="ARBA" id="ARBA00022475"/>
    </source>
</evidence>
<feature type="transmembrane region" description="Helical" evidence="6">
    <location>
        <begin position="320"/>
        <end position="340"/>
    </location>
</feature>
<protein>
    <submittedName>
        <fullName evidence="7">Nucleoside ABC transporter membrane protein</fullName>
    </submittedName>
</protein>
<feature type="transmembrane region" description="Helical" evidence="6">
    <location>
        <begin position="280"/>
        <end position="308"/>
    </location>
</feature>
<evidence type="ECO:0000256" key="4">
    <source>
        <dbReference type="ARBA" id="ARBA00022989"/>
    </source>
</evidence>
<dbReference type="Proteomes" id="UP000183997">
    <property type="component" value="Unassembled WGS sequence"/>
</dbReference>
<evidence type="ECO:0000256" key="3">
    <source>
        <dbReference type="ARBA" id="ARBA00022692"/>
    </source>
</evidence>
<evidence type="ECO:0000256" key="5">
    <source>
        <dbReference type="ARBA" id="ARBA00023136"/>
    </source>
</evidence>
<feature type="transmembrane region" description="Helical" evidence="6">
    <location>
        <begin position="91"/>
        <end position="109"/>
    </location>
</feature>
<dbReference type="GO" id="GO:0005886">
    <property type="term" value="C:plasma membrane"/>
    <property type="evidence" value="ECO:0007669"/>
    <property type="project" value="UniProtKB-SubCell"/>
</dbReference>
<evidence type="ECO:0000313" key="7">
    <source>
        <dbReference type="EMBL" id="SHK68608.1"/>
    </source>
</evidence>
<dbReference type="GO" id="GO:0022857">
    <property type="term" value="F:transmembrane transporter activity"/>
    <property type="evidence" value="ECO:0007669"/>
    <property type="project" value="InterPro"/>
</dbReference>
<feature type="transmembrane region" description="Helical" evidence="6">
    <location>
        <begin position="12"/>
        <end position="38"/>
    </location>
</feature>
<dbReference type="RefSeq" id="WP_072915426.1">
    <property type="nucleotide sequence ID" value="NZ_FRAR01000020.1"/>
</dbReference>
<dbReference type="STRING" id="1121421.SAMN02745123_02764"/>
<keyword evidence="5 6" id="KW-0472">Membrane</keyword>
<dbReference type="OrthoDB" id="45037at2"/>
<feature type="transmembrane region" description="Helical" evidence="6">
    <location>
        <begin position="196"/>
        <end position="214"/>
    </location>
</feature>
<dbReference type="AlphaFoldDB" id="A0A1M6UHQ0"/>
<accession>A0A1M6UHQ0</accession>
<keyword evidence="8" id="KW-1185">Reference proteome</keyword>
<gene>
    <name evidence="7" type="ORF">SAMN02745123_02764</name>
</gene>
<feature type="transmembrane region" description="Helical" evidence="6">
    <location>
        <begin position="58"/>
        <end position="79"/>
    </location>
</feature>
<keyword evidence="3 6" id="KW-0812">Transmembrane</keyword>
<feature type="transmembrane region" description="Helical" evidence="6">
    <location>
        <begin position="115"/>
        <end position="136"/>
    </location>
</feature>
<evidence type="ECO:0000313" key="8">
    <source>
        <dbReference type="Proteomes" id="UP000183997"/>
    </source>
</evidence>
<organism evidence="7 8">
    <name type="scientific">Desulforamulus aeronauticus DSM 10349</name>
    <dbReference type="NCBI Taxonomy" id="1121421"/>
    <lineage>
        <taxon>Bacteria</taxon>
        <taxon>Bacillati</taxon>
        <taxon>Bacillota</taxon>
        <taxon>Clostridia</taxon>
        <taxon>Eubacteriales</taxon>
        <taxon>Peptococcaceae</taxon>
        <taxon>Desulforamulus</taxon>
    </lineage>
</organism>
<dbReference type="Pfam" id="PF02653">
    <property type="entry name" value="BPD_transp_2"/>
    <property type="match status" value="1"/>
</dbReference>
<dbReference type="EMBL" id="FRAR01000020">
    <property type="protein sequence ID" value="SHK68608.1"/>
    <property type="molecule type" value="Genomic_DNA"/>
</dbReference>
<name>A0A1M6UHQ0_9FIRM</name>
<keyword evidence="4 6" id="KW-1133">Transmembrane helix</keyword>
<dbReference type="InterPro" id="IPR001851">
    <property type="entry name" value="ABC_transp_permease"/>
</dbReference>
<evidence type="ECO:0000256" key="6">
    <source>
        <dbReference type="SAM" id="Phobius"/>
    </source>
</evidence>
<keyword evidence="2" id="KW-1003">Cell membrane</keyword>
<dbReference type="PANTHER" id="PTHR47089">
    <property type="entry name" value="ABC TRANSPORTER, PERMEASE PROTEIN"/>
    <property type="match status" value="1"/>
</dbReference>
<dbReference type="PANTHER" id="PTHR47089:SF1">
    <property type="entry name" value="GUANOSINE ABC TRANSPORTER PERMEASE PROTEIN NUPP"/>
    <property type="match status" value="1"/>
</dbReference>
<feature type="transmembrane region" description="Helical" evidence="6">
    <location>
        <begin position="235"/>
        <end position="260"/>
    </location>
</feature>